<keyword evidence="3" id="KW-1185">Reference proteome</keyword>
<name>A0A897MSK8_9EURY</name>
<dbReference type="AlphaFoldDB" id="A0A897MSK8"/>
<evidence type="ECO:0000313" key="2">
    <source>
        <dbReference type="EMBL" id="QSG03487.1"/>
    </source>
</evidence>
<dbReference type="RefSeq" id="WP_238477536.1">
    <property type="nucleotide sequence ID" value="NZ_CP064786.1"/>
</dbReference>
<reference evidence="2" key="1">
    <citation type="submission" date="2020-11" db="EMBL/GenBank/DDBJ databases">
        <title>Carbohydrate-dependent, anaerobic sulfur respiration: A novel catabolism in halophilic archaea.</title>
        <authorList>
            <person name="Sorokin D.Y."/>
            <person name="Messina E."/>
            <person name="Smedile F."/>
            <person name="La Cono V."/>
            <person name="Hallsworth J.E."/>
            <person name="Yakimov M.M."/>
        </authorList>
    </citation>
    <scope>NUCLEOTIDE SEQUENCE</scope>
    <source>
        <strain evidence="2">AArc-S</strain>
    </source>
</reference>
<protein>
    <submittedName>
        <fullName evidence="2">DUF3179 family</fullName>
    </submittedName>
</protein>
<accession>A0A897MSK8</accession>
<dbReference type="Pfam" id="PF11376">
    <property type="entry name" value="DUF3179"/>
    <property type="match status" value="1"/>
</dbReference>
<organism evidence="2 3">
    <name type="scientific">Natranaeroarchaeum sulfidigenes</name>
    <dbReference type="NCBI Taxonomy" id="2784880"/>
    <lineage>
        <taxon>Archaea</taxon>
        <taxon>Methanobacteriati</taxon>
        <taxon>Methanobacteriota</taxon>
        <taxon>Stenosarchaea group</taxon>
        <taxon>Halobacteria</taxon>
        <taxon>Halobacteriales</taxon>
        <taxon>Natronoarchaeaceae</taxon>
        <taxon>Natranaeroarchaeum</taxon>
    </lineage>
</organism>
<evidence type="ECO:0000256" key="1">
    <source>
        <dbReference type="SAM" id="MobiDB-lite"/>
    </source>
</evidence>
<dbReference type="EMBL" id="CP064786">
    <property type="protein sequence ID" value="QSG03487.1"/>
    <property type="molecule type" value="Genomic_DNA"/>
</dbReference>
<dbReference type="Proteomes" id="UP000663586">
    <property type="component" value="Chromosome"/>
</dbReference>
<dbReference type="PROSITE" id="PS51257">
    <property type="entry name" value="PROKAR_LIPOPROTEIN"/>
    <property type="match status" value="1"/>
</dbReference>
<gene>
    <name evidence="2" type="ORF">AArcS_2290</name>
</gene>
<dbReference type="InterPro" id="IPR021516">
    <property type="entry name" value="DUF3179"/>
</dbReference>
<proteinExistence type="predicted"/>
<dbReference type="GeneID" id="70685666"/>
<sequence length="365" mass="40082">MPPELTRRRALAAGAVAALAGCLDRQDGGLGSADDVSEPDSRDEDPPEDPPTTEPPIEMAHSTAALRQEVANGGVPQDGIPSIDEPVYTDAGSDETPADEDIVFGVELNGETAAYPRKILVYHEIVNTEIGGEPVSVTYCPLTGTAQGFYRGGTEFGVSGQLVNSNLIMYDREAESWWPQVPAVAIDGPHDGRSLQEFPVVWTTWELWRDHHPETQVLTDDTGYVRDYGNDPYSGSYNPTTGYYDDGGPMFAPVVSDDRHQAKTIFICARTPDGPLAIRKELLREQELIDLSVGDGSYLGVYDPRLDTGYVYENPDERTFEYTDGELRGDGTVHAPDELPLDRSLRLDAMWFAWTGIYPGTEVYD</sequence>
<evidence type="ECO:0000313" key="3">
    <source>
        <dbReference type="Proteomes" id="UP000663586"/>
    </source>
</evidence>
<dbReference type="KEGG" id="hara:AArcS_2290"/>
<feature type="region of interest" description="Disordered" evidence="1">
    <location>
        <begin position="22"/>
        <end position="96"/>
    </location>
</feature>
<feature type="compositionally biased region" description="Acidic residues" evidence="1">
    <location>
        <begin position="35"/>
        <end position="48"/>
    </location>
</feature>